<dbReference type="Pfam" id="PF13246">
    <property type="entry name" value="Cation_ATPase"/>
    <property type="match status" value="1"/>
</dbReference>
<dbReference type="InterPro" id="IPR001757">
    <property type="entry name" value="P_typ_ATPase"/>
</dbReference>
<feature type="transmembrane region" description="Helical" evidence="20">
    <location>
        <begin position="745"/>
        <end position="764"/>
    </location>
</feature>
<sequence>VLAWFEEGEETITAFVEPFVILLILVANAIVGVWQERNAENAIEALKEYEPEMGKVYRQDRKSVQRIKARDIVPGDIVEVAVGDKVPADIRLTSIKSTTLRVDQSILTGESVSVIKHTDPVPDPRAVNQDKKNMLFSGTNIAAGKAMGVVVATGVNTEIGKIRDEMVATEQERTPLQQKLDEFGEQLSKVISLICIAVWIINIGHFNDPVHGGSWIRGAIYYFKIAVALAVAAIPEGLPAVITTCLALGTRRMAKKNAIVRSLPSVETLGCTSVICSDKTGTLTTNQMSVCRVFVLDRVEGDTCSLNEFTVTGSTYAPMGEVHKDDKLVKCHQYDGLVELATICALCNDSSLDYNEAKGVYEKVGEATETALSCLVEKMNVFDTELKGLSRIERANACNSVIKQLMKKEFTLEFSRDRKSMSVYCTPNKPSRTSMSKMFVKGAPEGVLDRCTHIRVGSTKVLLTPGIKQKIMTVIREWGTGRDTLRCLALATHDNPPRREEMNLEDSANFINYETGDGVNDAPALKKAEIGIAMGSGTAVAKTASEMVLADDNFSTIVAAVEEGRAIYNNMKQFIRYLISSNVGEVVCIFLTAALGFPEALIPVQLLWVNLVTDGLPATALGFNPPDLDIMDKPPRNPKEPLISGWLFFRYLAIGCYVGAATVGAAAWWFIAADGGPRVTYYQLSHFLQCNEDNPEFTDVDCVVFESPYPMTMALSVLVTIEMCNALNSLSENQSLMRMPPWENIWLLGSICLSMSLHFLILYVEPLPLIFQITPLNVTQWLMVLKISLPVILLDETLKFAARNYLEPALLE</sequence>
<dbReference type="PROSITE" id="PS00154">
    <property type="entry name" value="ATPASE_E1_E2"/>
    <property type="match status" value="1"/>
</dbReference>
<evidence type="ECO:0000259" key="22">
    <source>
        <dbReference type="Pfam" id="PF00689"/>
    </source>
</evidence>
<evidence type="ECO:0000256" key="10">
    <source>
        <dbReference type="ARBA" id="ARBA00022824"/>
    </source>
</evidence>
<comment type="similarity">
    <text evidence="3">Belongs to the cation transport ATPase (P-type) (TC 3.A.3) family. Type IIA subfamily.</text>
</comment>
<evidence type="ECO:0000256" key="17">
    <source>
        <dbReference type="ARBA" id="ARBA00041515"/>
    </source>
</evidence>
<keyword evidence="24" id="KW-1185">Reference proteome</keyword>
<evidence type="ECO:0000256" key="9">
    <source>
        <dbReference type="ARBA" id="ARBA00022741"/>
    </source>
</evidence>
<evidence type="ECO:0000256" key="2">
    <source>
        <dbReference type="ARBA" id="ARBA00004477"/>
    </source>
</evidence>
<evidence type="ECO:0000313" key="23">
    <source>
        <dbReference type="EMBL" id="KAH1180392.1"/>
    </source>
</evidence>
<feature type="transmembrane region" description="Helical" evidence="20">
    <location>
        <begin position="219"/>
        <end position="248"/>
    </location>
</feature>
<feature type="transmembrane region" description="Helical" evidence="20">
    <location>
        <begin position="12"/>
        <end position="34"/>
    </location>
</feature>
<dbReference type="SUPFAM" id="SSF81665">
    <property type="entry name" value="Calcium ATPase, transmembrane domain M"/>
    <property type="match status" value="1"/>
</dbReference>
<dbReference type="EMBL" id="JAHDVG010000470">
    <property type="protein sequence ID" value="KAH1180392.1"/>
    <property type="molecule type" value="Genomic_DNA"/>
</dbReference>
<dbReference type="AlphaFoldDB" id="A0A9D3XIP5"/>
<proteinExistence type="inferred from homology"/>
<keyword evidence="14 20" id="KW-1133">Transmembrane helix</keyword>
<dbReference type="InterPro" id="IPR006068">
    <property type="entry name" value="ATPase_P-typ_cation-transptr_C"/>
</dbReference>
<comment type="subcellular location">
    <subcellularLocation>
        <location evidence="2">Endoplasmic reticulum membrane</location>
        <topology evidence="2">Multi-pass membrane protein</topology>
    </subcellularLocation>
</comment>
<dbReference type="InterPro" id="IPR018303">
    <property type="entry name" value="ATPase_P-typ_P_site"/>
</dbReference>
<keyword evidence="5" id="KW-0597">Phosphoprotein</keyword>
<evidence type="ECO:0000256" key="6">
    <source>
        <dbReference type="ARBA" id="ARBA00022568"/>
    </source>
</evidence>
<dbReference type="PRINTS" id="PR00119">
    <property type="entry name" value="CATATPASE"/>
</dbReference>
<dbReference type="CDD" id="cd02083">
    <property type="entry name" value="P-type_ATPase_SERCA"/>
    <property type="match status" value="1"/>
</dbReference>
<comment type="cofactor">
    <cofactor evidence="1">
        <name>Mg(2+)</name>
        <dbReference type="ChEBI" id="CHEBI:18420"/>
    </cofactor>
</comment>
<keyword evidence="12" id="KW-0460">Magnesium</keyword>
<dbReference type="GO" id="GO:0005524">
    <property type="term" value="F:ATP binding"/>
    <property type="evidence" value="ECO:0007669"/>
    <property type="project" value="UniProtKB-KW"/>
</dbReference>
<evidence type="ECO:0000313" key="24">
    <source>
        <dbReference type="Proteomes" id="UP000827986"/>
    </source>
</evidence>
<keyword evidence="6" id="KW-0109">Calcium transport</keyword>
<dbReference type="Gene3D" id="3.40.1110.10">
    <property type="entry name" value="Calcium-transporting ATPase, cytoplasmic domain N"/>
    <property type="match status" value="1"/>
</dbReference>
<dbReference type="FunFam" id="2.70.150.10:FF:000143">
    <property type="entry name" value="Calcium-transporting ATPase"/>
    <property type="match status" value="1"/>
</dbReference>
<organism evidence="23 24">
    <name type="scientific">Mauremys mutica</name>
    <name type="common">yellowpond turtle</name>
    <dbReference type="NCBI Taxonomy" id="74926"/>
    <lineage>
        <taxon>Eukaryota</taxon>
        <taxon>Metazoa</taxon>
        <taxon>Chordata</taxon>
        <taxon>Craniata</taxon>
        <taxon>Vertebrata</taxon>
        <taxon>Euteleostomi</taxon>
        <taxon>Archelosauria</taxon>
        <taxon>Testudinata</taxon>
        <taxon>Testudines</taxon>
        <taxon>Cryptodira</taxon>
        <taxon>Durocryptodira</taxon>
        <taxon>Testudinoidea</taxon>
        <taxon>Geoemydidae</taxon>
        <taxon>Geoemydinae</taxon>
        <taxon>Mauremys</taxon>
    </lineage>
</organism>
<dbReference type="InterPro" id="IPR059000">
    <property type="entry name" value="ATPase_P-type_domA"/>
</dbReference>
<accession>A0A9D3XIP5</accession>
<feature type="domain" description="Cation-transporting P-type ATPase C-terminal" evidence="22">
    <location>
        <begin position="598"/>
        <end position="800"/>
    </location>
</feature>
<evidence type="ECO:0000256" key="7">
    <source>
        <dbReference type="ARBA" id="ARBA00022692"/>
    </source>
</evidence>
<dbReference type="Pfam" id="PF00689">
    <property type="entry name" value="Cation_ATPase_C"/>
    <property type="match status" value="1"/>
</dbReference>
<evidence type="ECO:0000256" key="20">
    <source>
        <dbReference type="SAM" id="Phobius"/>
    </source>
</evidence>
<evidence type="ECO:0000256" key="11">
    <source>
        <dbReference type="ARBA" id="ARBA00022840"/>
    </source>
</evidence>
<dbReference type="InterPro" id="IPR008250">
    <property type="entry name" value="ATPase_P-typ_transduc_dom_A_sf"/>
</dbReference>
<keyword evidence="9" id="KW-0547">Nucleotide-binding</keyword>
<evidence type="ECO:0000256" key="12">
    <source>
        <dbReference type="ARBA" id="ARBA00022842"/>
    </source>
</evidence>
<keyword evidence="13" id="KW-1278">Translocase</keyword>
<dbReference type="EC" id="7.2.2.10" evidence="4"/>
<evidence type="ECO:0000256" key="14">
    <source>
        <dbReference type="ARBA" id="ARBA00022989"/>
    </source>
</evidence>
<dbReference type="GO" id="GO:0005789">
    <property type="term" value="C:endoplasmic reticulum membrane"/>
    <property type="evidence" value="ECO:0007669"/>
    <property type="project" value="UniProtKB-SubCell"/>
</dbReference>
<evidence type="ECO:0000259" key="21">
    <source>
        <dbReference type="Pfam" id="PF00122"/>
    </source>
</evidence>
<evidence type="ECO:0000256" key="8">
    <source>
        <dbReference type="ARBA" id="ARBA00022723"/>
    </source>
</evidence>
<dbReference type="Gene3D" id="1.20.1110.10">
    <property type="entry name" value="Calcium-transporting ATPase, transmembrane domain"/>
    <property type="match status" value="3"/>
</dbReference>
<keyword evidence="7 20" id="KW-0812">Transmembrane</keyword>
<dbReference type="InterPro" id="IPR036412">
    <property type="entry name" value="HAD-like_sf"/>
</dbReference>
<gene>
    <name evidence="23" type="ORF">KIL84_009228</name>
</gene>
<feature type="transmembrane region" description="Helical" evidence="20">
    <location>
        <begin position="574"/>
        <end position="597"/>
    </location>
</feature>
<dbReference type="InterPro" id="IPR023298">
    <property type="entry name" value="ATPase_P-typ_TM_dom_sf"/>
</dbReference>
<keyword evidence="15 20" id="KW-0472">Membrane</keyword>
<keyword evidence="6" id="KW-0406">Ion transport</keyword>
<comment type="caution">
    <text evidence="23">The sequence shown here is derived from an EMBL/GenBank/DDBJ whole genome shotgun (WGS) entry which is preliminary data.</text>
</comment>
<dbReference type="GO" id="GO:0046872">
    <property type="term" value="F:metal ion binding"/>
    <property type="evidence" value="ECO:0007669"/>
    <property type="project" value="UniProtKB-KW"/>
</dbReference>
<evidence type="ECO:0000256" key="1">
    <source>
        <dbReference type="ARBA" id="ARBA00001946"/>
    </source>
</evidence>
<dbReference type="SUPFAM" id="SSF81660">
    <property type="entry name" value="Metal cation-transporting ATPase, ATP-binding domain N"/>
    <property type="match status" value="1"/>
</dbReference>
<dbReference type="FunFam" id="1.20.1110.10:FF:000065">
    <property type="entry name" value="Sarcoplasmic/endoplasmic reticulum calcium ATPase 1"/>
    <property type="match status" value="2"/>
</dbReference>
<dbReference type="SUPFAM" id="SSF81653">
    <property type="entry name" value="Calcium ATPase, transduction domain A"/>
    <property type="match status" value="1"/>
</dbReference>
<dbReference type="GO" id="GO:0005388">
    <property type="term" value="F:P-type calcium transporter activity"/>
    <property type="evidence" value="ECO:0007669"/>
    <property type="project" value="UniProtKB-EC"/>
</dbReference>
<evidence type="ECO:0000256" key="4">
    <source>
        <dbReference type="ARBA" id="ARBA00012790"/>
    </source>
</evidence>
<evidence type="ECO:0000256" key="13">
    <source>
        <dbReference type="ARBA" id="ARBA00022967"/>
    </source>
</evidence>
<evidence type="ECO:0000256" key="18">
    <source>
        <dbReference type="ARBA" id="ARBA00042557"/>
    </source>
</evidence>
<feature type="domain" description="P-type ATPase A" evidence="21">
    <location>
        <begin position="50"/>
        <end position="165"/>
    </location>
</feature>
<evidence type="ECO:0000256" key="5">
    <source>
        <dbReference type="ARBA" id="ARBA00022553"/>
    </source>
</evidence>
<dbReference type="PANTHER" id="PTHR42861">
    <property type="entry name" value="CALCIUM-TRANSPORTING ATPASE"/>
    <property type="match status" value="1"/>
</dbReference>
<keyword evidence="6" id="KW-0106">Calcium</keyword>
<protein>
    <recommendedName>
        <fullName evidence="16">Sarcoplasmic/endoplasmic reticulum calcium ATPase 2</fullName>
        <ecNumber evidence="4">7.2.2.10</ecNumber>
    </recommendedName>
    <alternativeName>
        <fullName evidence="19">Calcium pump 2</fullName>
    </alternativeName>
    <alternativeName>
        <fullName evidence="18">Calcium-transporting ATPase sarcoplasmic reticulum type, slow twitch skeletal muscle isoform</fullName>
    </alternativeName>
    <alternativeName>
        <fullName evidence="17">Endoplasmic reticulum class 1/2 Ca(2+) ATPase</fullName>
    </alternativeName>
</protein>
<keyword evidence="10" id="KW-0256">Endoplasmic reticulum</keyword>
<dbReference type="PRINTS" id="PR00120">
    <property type="entry name" value="HATPASE"/>
</dbReference>
<dbReference type="Pfam" id="PF00122">
    <property type="entry name" value="E1-E2_ATPase"/>
    <property type="match status" value="1"/>
</dbReference>
<dbReference type="InterPro" id="IPR023299">
    <property type="entry name" value="ATPase_P-typ_cyto_dom_N"/>
</dbReference>
<dbReference type="FunFam" id="3.40.1110.10:FF:000003">
    <property type="entry name" value="Calcium-transporting ATPase"/>
    <property type="match status" value="1"/>
</dbReference>
<keyword evidence="6" id="KW-0813">Transport</keyword>
<evidence type="ECO:0000256" key="3">
    <source>
        <dbReference type="ARBA" id="ARBA00005675"/>
    </source>
</evidence>
<evidence type="ECO:0000256" key="19">
    <source>
        <dbReference type="ARBA" id="ARBA00042814"/>
    </source>
</evidence>
<evidence type="ECO:0000256" key="15">
    <source>
        <dbReference type="ARBA" id="ARBA00023136"/>
    </source>
</evidence>
<keyword evidence="8" id="KW-0479">Metal-binding</keyword>
<dbReference type="SUPFAM" id="SSF56784">
    <property type="entry name" value="HAD-like"/>
    <property type="match status" value="1"/>
</dbReference>
<dbReference type="NCBIfam" id="TIGR01494">
    <property type="entry name" value="ATPase_P-type"/>
    <property type="match status" value="2"/>
</dbReference>
<dbReference type="Proteomes" id="UP000827986">
    <property type="component" value="Unassembled WGS sequence"/>
</dbReference>
<name>A0A9D3XIP5_9SAUR</name>
<dbReference type="GO" id="GO:0016887">
    <property type="term" value="F:ATP hydrolysis activity"/>
    <property type="evidence" value="ECO:0007669"/>
    <property type="project" value="InterPro"/>
</dbReference>
<feature type="transmembrane region" description="Helical" evidence="20">
    <location>
        <begin position="187"/>
        <end position="207"/>
    </location>
</feature>
<reference evidence="23" key="1">
    <citation type="submission" date="2021-09" db="EMBL/GenBank/DDBJ databases">
        <title>The genome of Mauremys mutica provides insights into the evolution of semi-aquatic lifestyle.</title>
        <authorList>
            <person name="Gong S."/>
            <person name="Gao Y."/>
        </authorList>
    </citation>
    <scope>NUCLEOTIDE SEQUENCE</scope>
    <source>
        <strain evidence="23">MM-2020</strain>
        <tissue evidence="23">Muscle</tissue>
    </source>
</reference>
<feature type="transmembrane region" description="Helical" evidence="20">
    <location>
        <begin position="648"/>
        <end position="671"/>
    </location>
</feature>
<feature type="non-terminal residue" evidence="23">
    <location>
        <position position="1"/>
    </location>
</feature>
<keyword evidence="11" id="KW-0067">ATP-binding</keyword>
<evidence type="ECO:0000256" key="16">
    <source>
        <dbReference type="ARBA" id="ARBA00040288"/>
    </source>
</evidence>